<dbReference type="Pfam" id="PF10046">
    <property type="entry name" value="BLOC1_2"/>
    <property type="match status" value="1"/>
</dbReference>
<dbReference type="eggNOG" id="KOG4254">
    <property type="taxonomic scope" value="Eukaryota"/>
</dbReference>
<dbReference type="Gramene" id="ORUFI02G06980.1">
    <property type="protein sequence ID" value="ORUFI02G06980.1"/>
    <property type="gene ID" value="ORUFI02G06980"/>
</dbReference>
<accession>A0A0E0NB16</accession>
<dbReference type="STRING" id="4529.A0A0E0NB16"/>
<organism evidence="2 3">
    <name type="scientific">Oryza rufipogon</name>
    <name type="common">Brownbeard rice</name>
    <name type="synonym">Asian wild rice</name>
    <dbReference type="NCBI Taxonomy" id="4529"/>
    <lineage>
        <taxon>Eukaryota</taxon>
        <taxon>Viridiplantae</taxon>
        <taxon>Streptophyta</taxon>
        <taxon>Embryophyta</taxon>
        <taxon>Tracheophyta</taxon>
        <taxon>Spermatophyta</taxon>
        <taxon>Magnoliopsida</taxon>
        <taxon>Liliopsida</taxon>
        <taxon>Poales</taxon>
        <taxon>Poaceae</taxon>
        <taxon>BOP clade</taxon>
        <taxon>Oryzoideae</taxon>
        <taxon>Oryzeae</taxon>
        <taxon>Oryzinae</taxon>
        <taxon>Oryza</taxon>
    </lineage>
</organism>
<dbReference type="EnsemblPlants" id="ORUFI02G06980.1">
    <property type="protein sequence ID" value="ORUFI02G06980.1"/>
    <property type="gene ID" value="ORUFI02G06980"/>
</dbReference>
<evidence type="ECO:0000313" key="3">
    <source>
        <dbReference type="Proteomes" id="UP000008022"/>
    </source>
</evidence>
<reference evidence="2" key="2">
    <citation type="submission" date="2015-06" db="UniProtKB">
        <authorList>
            <consortium name="EnsemblPlants"/>
        </authorList>
    </citation>
    <scope>IDENTIFICATION</scope>
</reference>
<protein>
    <recommendedName>
        <fullName evidence="4">Biogenesis of lysosome-related organelles complex 1 subunit 2</fullName>
    </recommendedName>
</protein>
<sequence>MSAAASGERDELADSLAELFTNVSLMVRGELQGTNSQLSLLEKMNRRVAEEYNNYGDVASGLRVFVEQLNEKNQSFGEYVSQIDAIDQQVTEFEAVVSMLDKHVSLLEKKVKSAYNIAPTQ</sequence>
<evidence type="ECO:0000313" key="2">
    <source>
        <dbReference type="EnsemblPlants" id="ORUFI02G06980.1"/>
    </source>
</evidence>
<keyword evidence="3" id="KW-1185">Reference proteome</keyword>
<evidence type="ECO:0000256" key="1">
    <source>
        <dbReference type="ARBA" id="ARBA00008468"/>
    </source>
</evidence>
<proteinExistence type="inferred from homology"/>
<reference evidence="3" key="1">
    <citation type="submission" date="2013-06" db="EMBL/GenBank/DDBJ databases">
        <authorList>
            <person name="Zhao Q."/>
        </authorList>
    </citation>
    <scope>NUCLEOTIDE SEQUENCE</scope>
    <source>
        <strain evidence="3">cv. W1943</strain>
    </source>
</reference>
<dbReference type="AlphaFoldDB" id="A0A0E0NB16"/>
<comment type="similarity">
    <text evidence="1">Belongs to the BLOC1S2 family.</text>
</comment>
<evidence type="ECO:0008006" key="4">
    <source>
        <dbReference type="Google" id="ProtNLM"/>
    </source>
</evidence>
<dbReference type="HOGENOM" id="CLU_132900_0_0_1"/>
<dbReference type="PANTHER" id="PTHR47882:SF1">
    <property type="entry name" value="BIOGENESIS OF LYSOSOME-RELATED ORGANELLES COMPLEX 1 SUBUNIT 2"/>
    <property type="match status" value="1"/>
</dbReference>
<dbReference type="InterPro" id="IPR019269">
    <property type="entry name" value="BLOC1_su2"/>
</dbReference>
<name>A0A0E0NB16_ORYRU</name>
<dbReference type="OMA" id="CSDMFEK"/>
<dbReference type="Proteomes" id="UP000008022">
    <property type="component" value="Unassembled WGS sequence"/>
</dbReference>
<dbReference type="SMR" id="A0A0E0NB16"/>
<dbReference type="PANTHER" id="PTHR47882">
    <property type="entry name" value="BIOGENESIS OF LYSOSOME-RELATED ORGANELLES COMPLEX 1 SUBUNIT 2"/>
    <property type="match status" value="1"/>
</dbReference>